<gene>
    <name evidence="1" type="ORF">RHMOL_Rhmol10G0032000</name>
</gene>
<protein>
    <submittedName>
        <fullName evidence="1">Uncharacterized protein</fullName>
    </submittedName>
</protein>
<evidence type="ECO:0000313" key="2">
    <source>
        <dbReference type="Proteomes" id="UP001062846"/>
    </source>
</evidence>
<proteinExistence type="predicted"/>
<sequence length="96" mass="10531">MSSNKRIVNSNHVFNNLRPDVIRCPATSNWKITTVVFLLTHANGSQAPLEFGTRKSDFGEVSGYWSLEYCVSVEVMMPMLAGVVPVAVVAMTALPM</sequence>
<accession>A0ACC0LYK5</accession>
<keyword evidence="2" id="KW-1185">Reference proteome</keyword>
<evidence type="ECO:0000313" key="1">
    <source>
        <dbReference type="EMBL" id="KAI8533730.1"/>
    </source>
</evidence>
<organism evidence="1 2">
    <name type="scientific">Rhododendron molle</name>
    <name type="common">Chinese azalea</name>
    <name type="synonym">Azalea mollis</name>
    <dbReference type="NCBI Taxonomy" id="49168"/>
    <lineage>
        <taxon>Eukaryota</taxon>
        <taxon>Viridiplantae</taxon>
        <taxon>Streptophyta</taxon>
        <taxon>Embryophyta</taxon>
        <taxon>Tracheophyta</taxon>
        <taxon>Spermatophyta</taxon>
        <taxon>Magnoliopsida</taxon>
        <taxon>eudicotyledons</taxon>
        <taxon>Gunneridae</taxon>
        <taxon>Pentapetalae</taxon>
        <taxon>asterids</taxon>
        <taxon>Ericales</taxon>
        <taxon>Ericaceae</taxon>
        <taxon>Ericoideae</taxon>
        <taxon>Rhodoreae</taxon>
        <taxon>Rhododendron</taxon>
    </lineage>
</organism>
<dbReference type="Proteomes" id="UP001062846">
    <property type="component" value="Chromosome 10"/>
</dbReference>
<name>A0ACC0LYK5_RHOML</name>
<reference evidence="1" key="1">
    <citation type="submission" date="2022-02" db="EMBL/GenBank/DDBJ databases">
        <title>Plant Genome Project.</title>
        <authorList>
            <person name="Zhang R.-G."/>
        </authorList>
    </citation>
    <scope>NUCLEOTIDE SEQUENCE</scope>
    <source>
        <strain evidence="1">AT1</strain>
    </source>
</reference>
<comment type="caution">
    <text evidence="1">The sequence shown here is derived from an EMBL/GenBank/DDBJ whole genome shotgun (WGS) entry which is preliminary data.</text>
</comment>
<dbReference type="EMBL" id="CM046397">
    <property type="protein sequence ID" value="KAI8533730.1"/>
    <property type="molecule type" value="Genomic_DNA"/>
</dbReference>